<feature type="region of interest" description="Disordered" evidence="1">
    <location>
        <begin position="1"/>
        <end position="20"/>
    </location>
</feature>
<sequence length="620" mass="68561">MTTTIDEEAELISGSWAPPKSTRERQYESAYRRALADALTWIERSTGTRLNGRPQQPDAAYPPGLFRRLLSDGVQLCELLNALRPGCVKKINRSKNRIAGLDNLALFIQTCDQVFNVPKLSMFDVTDVVEDLSEKYNPEDAVYEDERRCKKILTCLLRLHRFVDLRPSTPRLELSALMAVLGGGGGGGGSRPSSAGSGKRESLTSDAPPAVQLTQSVRTSAAASNANPLQFVKPEGNKLVQTARHQIQAIQRNKEELAETAAAKAAAAEASSDADGDAWISSLNCWKERRRQTLQNSGALQRLGLLEEQEAAENRRETQQAMEAARSRNKSIGRALKERARSLGHLDSEDYEKESKSDEQLSNQLQSTESESDELHHQHQHRSATAAFFERQQSQPAPSKTPSPPPKRRSPVAASFDLRRSPPQSPKRRSPVAASFDIRRSPPQSPKRRSPVAASFDIRRSPPQSPKRRSPVAASFDIRRSPPQSPKRRSPVAASFDIRRSPPQSPKRRSPVAASFDLRRSPPQSPKRRSPVAASFDIRQSPPQSPKRHSSVAASFDHRKSQPENSPPQSPKRQSQASSGFQQALIGRYCSRLRVSRRLRPISSPLHSRASESLPASASI</sequence>
<dbReference type="SMART" id="SM00033">
    <property type="entry name" value="CH"/>
    <property type="match status" value="1"/>
</dbReference>
<evidence type="ECO:0000256" key="1">
    <source>
        <dbReference type="SAM" id="MobiDB-lite"/>
    </source>
</evidence>
<dbReference type="Pfam" id="PF00307">
    <property type="entry name" value="CH"/>
    <property type="match status" value="1"/>
</dbReference>
<dbReference type="GO" id="GO:0051015">
    <property type="term" value="F:actin filament binding"/>
    <property type="evidence" value="ECO:0007669"/>
    <property type="project" value="TreeGrafter"/>
</dbReference>
<feature type="compositionally biased region" description="Basic and acidic residues" evidence="1">
    <location>
        <begin position="335"/>
        <end position="359"/>
    </location>
</feature>
<dbReference type="InterPro" id="IPR001715">
    <property type="entry name" value="CH_dom"/>
</dbReference>
<feature type="region of interest" description="Disordered" evidence="1">
    <location>
        <begin position="184"/>
        <end position="209"/>
    </location>
</feature>
<dbReference type="SUPFAM" id="SSF47576">
    <property type="entry name" value="Calponin-homology domain, CH-domain"/>
    <property type="match status" value="1"/>
</dbReference>
<dbReference type="PANTHER" id="PTHR47385:SF14">
    <property type="entry name" value="TRANSGELIN"/>
    <property type="match status" value="1"/>
</dbReference>
<dbReference type="PROSITE" id="PS50021">
    <property type="entry name" value="CH"/>
    <property type="match status" value="1"/>
</dbReference>
<reference evidence="3 4" key="1">
    <citation type="submission" date="2017-06" db="EMBL/GenBank/DDBJ databases">
        <title>A platform for efficient transgenesis in Macrostomum lignano, a flatworm model organism for stem cell research.</title>
        <authorList>
            <person name="Berezikov E."/>
        </authorList>
    </citation>
    <scope>NUCLEOTIDE SEQUENCE [LARGE SCALE GENOMIC DNA]</scope>
    <source>
        <strain evidence="3">DV1</strain>
        <tissue evidence="3">Whole organism</tissue>
    </source>
</reference>
<dbReference type="GO" id="GO:0015629">
    <property type="term" value="C:actin cytoskeleton"/>
    <property type="evidence" value="ECO:0007669"/>
    <property type="project" value="TreeGrafter"/>
</dbReference>
<dbReference type="OrthoDB" id="15627at2759"/>
<dbReference type="AlphaFoldDB" id="A0A267EM19"/>
<organism evidence="3 4">
    <name type="scientific">Macrostomum lignano</name>
    <dbReference type="NCBI Taxonomy" id="282301"/>
    <lineage>
        <taxon>Eukaryota</taxon>
        <taxon>Metazoa</taxon>
        <taxon>Spiralia</taxon>
        <taxon>Lophotrochozoa</taxon>
        <taxon>Platyhelminthes</taxon>
        <taxon>Rhabditophora</taxon>
        <taxon>Macrostomorpha</taxon>
        <taxon>Macrostomida</taxon>
        <taxon>Macrostomidae</taxon>
        <taxon>Macrostomum</taxon>
    </lineage>
</organism>
<accession>A0A267EM19</accession>
<feature type="region of interest" description="Disordered" evidence="1">
    <location>
        <begin position="598"/>
        <end position="620"/>
    </location>
</feature>
<feature type="compositionally biased region" description="Polar residues" evidence="1">
    <location>
        <begin position="571"/>
        <end position="582"/>
    </location>
</feature>
<dbReference type="Proteomes" id="UP000215902">
    <property type="component" value="Unassembled WGS sequence"/>
</dbReference>
<dbReference type="GO" id="GO:0007015">
    <property type="term" value="P:actin filament organization"/>
    <property type="evidence" value="ECO:0007669"/>
    <property type="project" value="TreeGrafter"/>
</dbReference>
<feature type="region of interest" description="Disordered" evidence="1">
    <location>
        <begin position="311"/>
        <end position="583"/>
    </location>
</feature>
<dbReference type="EMBL" id="NIVC01001917">
    <property type="protein sequence ID" value="PAA62595.1"/>
    <property type="molecule type" value="Genomic_DNA"/>
</dbReference>
<protein>
    <recommendedName>
        <fullName evidence="2">Calponin-homology (CH) domain-containing protein</fullName>
    </recommendedName>
</protein>
<feature type="compositionally biased region" description="Acidic residues" evidence="1">
    <location>
        <begin position="1"/>
        <end position="10"/>
    </location>
</feature>
<proteinExistence type="predicted"/>
<dbReference type="PANTHER" id="PTHR47385">
    <property type="entry name" value="CALPONIN"/>
    <property type="match status" value="1"/>
</dbReference>
<evidence type="ECO:0000259" key="2">
    <source>
        <dbReference type="PROSITE" id="PS50021"/>
    </source>
</evidence>
<feature type="compositionally biased region" description="Polar residues" evidence="1">
    <location>
        <begin position="360"/>
        <end position="369"/>
    </location>
</feature>
<feature type="domain" description="Calponin-homology (CH)" evidence="2">
    <location>
        <begin position="32"/>
        <end position="164"/>
    </location>
</feature>
<name>A0A267EM19_9PLAT</name>
<evidence type="ECO:0000313" key="4">
    <source>
        <dbReference type="Proteomes" id="UP000215902"/>
    </source>
</evidence>
<dbReference type="STRING" id="282301.A0A267EM19"/>
<evidence type="ECO:0000313" key="3">
    <source>
        <dbReference type="EMBL" id="PAA62595.1"/>
    </source>
</evidence>
<dbReference type="CDD" id="cd21208">
    <property type="entry name" value="CH_LMO7-like"/>
    <property type="match status" value="1"/>
</dbReference>
<comment type="caution">
    <text evidence="3">The sequence shown here is derived from an EMBL/GenBank/DDBJ whole genome shotgun (WGS) entry which is preliminary data.</text>
</comment>
<dbReference type="InterPro" id="IPR050606">
    <property type="entry name" value="Calponin-like"/>
</dbReference>
<gene>
    <name evidence="3" type="ORF">BOX15_Mlig000642g6</name>
</gene>
<keyword evidence="4" id="KW-1185">Reference proteome</keyword>
<dbReference type="Gene3D" id="1.10.418.10">
    <property type="entry name" value="Calponin-like domain"/>
    <property type="match status" value="1"/>
</dbReference>
<dbReference type="InterPro" id="IPR036872">
    <property type="entry name" value="CH_dom_sf"/>
</dbReference>